<dbReference type="SUPFAM" id="SSF46689">
    <property type="entry name" value="Homeodomain-like"/>
    <property type="match status" value="1"/>
</dbReference>
<evidence type="ECO:0000256" key="1">
    <source>
        <dbReference type="ARBA" id="ARBA00023125"/>
    </source>
</evidence>
<evidence type="ECO:0000256" key="2">
    <source>
        <dbReference type="PROSITE-ProRule" id="PRU00335"/>
    </source>
</evidence>
<dbReference type="EMBL" id="AP022577">
    <property type="protein sequence ID" value="BBX87147.1"/>
    <property type="molecule type" value="Genomic_DNA"/>
</dbReference>
<dbReference type="InterPro" id="IPR001647">
    <property type="entry name" value="HTH_TetR"/>
</dbReference>
<dbReference type="Proteomes" id="UP000465609">
    <property type="component" value="Chromosome"/>
</dbReference>
<dbReference type="RefSeq" id="WP_163911692.1">
    <property type="nucleotide sequence ID" value="NZ_AP022577.1"/>
</dbReference>
<feature type="domain" description="HTH tetR-type" evidence="3">
    <location>
        <begin position="4"/>
        <end position="64"/>
    </location>
</feature>
<dbReference type="PROSITE" id="PS50977">
    <property type="entry name" value="HTH_TETR_2"/>
    <property type="match status" value="1"/>
</dbReference>
<protein>
    <submittedName>
        <fullName evidence="4">TetR family transcriptional regulator</fullName>
    </submittedName>
</protein>
<evidence type="ECO:0000259" key="3">
    <source>
        <dbReference type="PROSITE" id="PS50977"/>
    </source>
</evidence>
<evidence type="ECO:0000313" key="5">
    <source>
        <dbReference type="Proteomes" id="UP000465609"/>
    </source>
</evidence>
<keyword evidence="1 2" id="KW-0238">DNA-binding</keyword>
<feature type="DNA-binding region" description="H-T-H motif" evidence="2">
    <location>
        <begin position="27"/>
        <end position="46"/>
    </location>
</feature>
<proteinExistence type="predicted"/>
<reference evidence="4 5" key="1">
    <citation type="journal article" date="2019" name="Emerg. Microbes Infect.">
        <title>Comprehensive subspecies identification of 175 nontuberculous mycobacteria species based on 7547 genomic profiles.</title>
        <authorList>
            <person name="Matsumoto Y."/>
            <person name="Kinjo T."/>
            <person name="Motooka D."/>
            <person name="Nabeya D."/>
            <person name="Jung N."/>
            <person name="Uechi K."/>
            <person name="Horii T."/>
            <person name="Iida T."/>
            <person name="Fujita J."/>
            <person name="Nakamura S."/>
        </authorList>
    </citation>
    <scope>NUCLEOTIDE SEQUENCE [LARGE SCALE GENOMIC DNA]</scope>
    <source>
        <strain evidence="4 5">JCM 15296</strain>
    </source>
</reference>
<organism evidence="4 5">
    <name type="scientific">Mycolicibacterium aubagnense</name>
    <dbReference type="NCBI Taxonomy" id="319707"/>
    <lineage>
        <taxon>Bacteria</taxon>
        <taxon>Bacillati</taxon>
        <taxon>Actinomycetota</taxon>
        <taxon>Actinomycetes</taxon>
        <taxon>Mycobacteriales</taxon>
        <taxon>Mycobacteriaceae</taxon>
        <taxon>Mycolicibacterium</taxon>
    </lineage>
</organism>
<gene>
    <name evidence="4" type="ORF">MAUB_50200</name>
</gene>
<evidence type="ECO:0000313" key="4">
    <source>
        <dbReference type="EMBL" id="BBX87147.1"/>
    </source>
</evidence>
<name>A0ABM7IK95_9MYCO</name>
<sequence>MDTLRPPQALLQTALVIVDRDGVDALTVRALVRESGISNGSVYHHVGSLDRLRALVADEALQDWADSFLQALQDGGYASAVAADLAWSRQHPALAELIETESQHGRLGRNAVRFGKQLRLWLDNHHLAVGAPAHLVSAIVIGPLTELRRVTRDTHVPSAADLAALDTAVIAALRALNDNR</sequence>
<dbReference type="Pfam" id="PF00440">
    <property type="entry name" value="TetR_N"/>
    <property type="match status" value="1"/>
</dbReference>
<dbReference type="Gene3D" id="1.10.357.10">
    <property type="entry name" value="Tetracycline Repressor, domain 2"/>
    <property type="match status" value="1"/>
</dbReference>
<dbReference type="InterPro" id="IPR009057">
    <property type="entry name" value="Homeodomain-like_sf"/>
</dbReference>
<accession>A0ABM7IK95</accession>
<keyword evidence="5" id="KW-1185">Reference proteome</keyword>